<dbReference type="STRING" id="1409788.NC99_24760"/>
<name>A0A0L8V8C6_9BACT</name>
<comment type="caution">
    <text evidence="1">The sequence shown here is derived from an EMBL/GenBank/DDBJ whole genome shotgun (WGS) entry which is preliminary data.</text>
</comment>
<sequence length="117" mass="13097">MNQLLRFVLIGLVAWLLVFTAVEKQAGGATAIVETHVVAHDSGVIHKPDLPPLYLLMKEAASFESVTKEERLHFQTLPATKLVPRDFSFREPIRLTFCLIDHQAPVPVFIRGHALLC</sequence>
<reference evidence="2" key="1">
    <citation type="submission" date="2015-07" db="EMBL/GenBank/DDBJ databases">
        <title>Genome sequencing of Sunxiuqinia dokdonensis strain SK.</title>
        <authorList>
            <person name="Ahn S."/>
            <person name="Kim B.-C."/>
        </authorList>
    </citation>
    <scope>NUCLEOTIDE SEQUENCE [LARGE SCALE GENOMIC DNA]</scope>
    <source>
        <strain evidence="2">SK</strain>
    </source>
</reference>
<dbReference type="Proteomes" id="UP000036958">
    <property type="component" value="Unassembled WGS sequence"/>
</dbReference>
<dbReference type="AlphaFoldDB" id="A0A0L8V8C6"/>
<gene>
    <name evidence="1" type="ORF">NC99_24760</name>
</gene>
<evidence type="ECO:0000313" key="2">
    <source>
        <dbReference type="Proteomes" id="UP000036958"/>
    </source>
</evidence>
<dbReference type="RefSeq" id="WP_053183747.1">
    <property type="nucleotide sequence ID" value="NZ_LGIA01000155.1"/>
</dbReference>
<proteinExistence type="predicted"/>
<dbReference type="EMBL" id="LGIA01000155">
    <property type="protein sequence ID" value="KOH44691.1"/>
    <property type="molecule type" value="Genomic_DNA"/>
</dbReference>
<accession>A0A0L8V8C6</accession>
<keyword evidence="2" id="KW-1185">Reference proteome</keyword>
<dbReference type="OrthoDB" id="9979738at2"/>
<organism evidence="1 2">
    <name type="scientific">Sunxiuqinia dokdonensis</name>
    <dbReference type="NCBI Taxonomy" id="1409788"/>
    <lineage>
        <taxon>Bacteria</taxon>
        <taxon>Pseudomonadati</taxon>
        <taxon>Bacteroidota</taxon>
        <taxon>Bacteroidia</taxon>
        <taxon>Marinilabiliales</taxon>
        <taxon>Prolixibacteraceae</taxon>
        <taxon>Sunxiuqinia</taxon>
    </lineage>
</organism>
<evidence type="ECO:0000313" key="1">
    <source>
        <dbReference type="EMBL" id="KOH44691.1"/>
    </source>
</evidence>
<protein>
    <submittedName>
        <fullName evidence="1">Uncharacterized protein</fullName>
    </submittedName>
</protein>